<evidence type="ECO:0000313" key="4">
    <source>
        <dbReference type="Proteomes" id="UP000217177"/>
    </source>
</evidence>
<dbReference type="SMART" id="SM00327">
    <property type="entry name" value="VWA"/>
    <property type="match status" value="1"/>
</dbReference>
<evidence type="ECO:0000259" key="2">
    <source>
        <dbReference type="PROSITE" id="PS50234"/>
    </source>
</evidence>
<dbReference type="Proteomes" id="UP000217177">
    <property type="component" value="Chromosome"/>
</dbReference>
<keyword evidence="4" id="KW-1185">Reference proteome</keyword>
<protein>
    <submittedName>
        <fullName evidence="3">Ca-activated chloride channel homolog</fullName>
    </submittedName>
</protein>
<dbReference type="InterPro" id="IPR036465">
    <property type="entry name" value="vWFA_dom_sf"/>
</dbReference>
<dbReference type="Pfam" id="PF00092">
    <property type="entry name" value="VWA"/>
    <property type="match status" value="1"/>
</dbReference>
<dbReference type="PANTHER" id="PTHR10579:SF43">
    <property type="entry name" value="ZINC FINGER (C3HC4-TYPE RING FINGER) FAMILY PROTEIN"/>
    <property type="match status" value="1"/>
</dbReference>
<organism evidence="3 4">
    <name type="scientific">Candidatus Planktophila versatilis</name>
    <dbReference type="NCBI Taxonomy" id="1884905"/>
    <lineage>
        <taxon>Bacteria</taxon>
        <taxon>Bacillati</taxon>
        <taxon>Actinomycetota</taxon>
        <taxon>Actinomycetes</taxon>
        <taxon>Candidatus Nanopelagicales</taxon>
        <taxon>Candidatus Nanopelagicaceae</taxon>
        <taxon>Candidatus Planktophila</taxon>
    </lineage>
</organism>
<evidence type="ECO:0000313" key="3">
    <source>
        <dbReference type="EMBL" id="ASY17038.1"/>
    </source>
</evidence>
<name>A0ABN5BB35_9ACTN</name>
<proteinExistence type="predicted"/>
<dbReference type="InterPro" id="IPR051266">
    <property type="entry name" value="CLCR"/>
</dbReference>
<sequence length="436" mass="47101">MRTKFILDTDLVANQQDENLTLLVEIKAPTAALQGSRPAQGVILAIDNSGSMAGSPLDAAKESALKLLSQLDKKDWFGLITFDDTARVIVPMRRMGEHDLLAVKQAIRNIEDGGSTDIAAGYTMALRQARTCTAEAGTTVLLISDGHANTGETDPAFFTAVASKAATEKISCSTIGLSNGYDEKILEAIAQGGGGGHRFAHGVDEAIGAFAAEFNDLLEKVAVNVVMKLTPTALAEGIPSIEIIQRLPFWREGNDYFVQLGDFYGGEERRFVMDLSIPGIAALGLCKVAEISIEYLDLQQQCEVQVVLPVHVNVVPADVAAGRVEDPIVKAERLILSAQVEKAIATDELRAGNTKQASSRLKGTAENLRRIAAEIRVVDERTAESLAIILEEAQDMENLAQVAEVEDAAFSQKLLHENYSRKTRSRNERQTPESSN</sequence>
<reference evidence="3 4" key="1">
    <citation type="submission" date="2016-07" db="EMBL/GenBank/DDBJ databases">
        <title>High microdiversification within the ubiquitous acI lineage of Actinobacteria.</title>
        <authorList>
            <person name="Neuenschwander S.M."/>
            <person name="Salcher M."/>
            <person name="Ghai R."/>
            <person name="Pernthaler J."/>
        </authorList>
    </citation>
    <scope>NUCLEOTIDE SEQUENCE [LARGE SCALE GENOMIC DNA]</scope>
    <source>
        <strain evidence="3">MMS-IA-79</strain>
    </source>
</reference>
<dbReference type="InterPro" id="IPR002035">
    <property type="entry name" value="VWF_A"/>
</dbReference>
<dbReference type="SUPFAM" id="SSF53300">
    <property type="entry name" value="vWA-like"/>
    <property type="match status" value="1"/>
</dbReference>
<feature type="region of interest" description="Disordered" evidence="1">
    <location>
        <begin position="416"/>
        <end position="436"/>
    </location>
</feature>
<dbReference type="PANTHER" id="PTHR10579">
    <property type="entry name" value="CALCIUM-ACTIVATED CHLORIDE CHANNEL REGULATOR"/>
    <property type="match status" value="1"/>
</dbReference>
<dbReference type="Gene3D" id="3.40.50.410">
    <property type="entry name" value="von Willebrand factor, type A domain"/>
    <property type="match status" value="1"/>
</dbReference>
<feature type="domain" description="VWFA" evidence="2">
    <location>
        <begin position="41"/>
        <end position="221"/>
    </location>
</feature>
<accession>A0ABN5BB35</accession>
<gene>
    <name evidence="3" type="ORF">A1sIA79_02115</name>
</gene>
<dbReference type="EMBL" id="CP016774">
    <property type="protein sequence ID" value="ASY17038.1"/>
    <property type="molecule type" value="Genomic_DNA"/>
</dbReference>
<evidence type="ECO:0000256" key="1">
    <source>
        <dbReference type="SAM" id="MobiDB-lite"/>
    </source>
</evidence>
<dbReference type="PROSITE" id="PS50234">
    <property type="entry name" value="VWFA"/>
    <property type="match status" value="1"/>
</dbReference>
<dbReference type="RefSeq" id="WP_095674595.1">
    <property type="nucleotide sequence ID" value="NZ_CP016774.1"/>
</dbReference>